<name>A0AAV5AUZ9_9FLAO</name>
<evidence type="ECO:0000256" key="1">
    <source>
        <dbReference type="ARBA" id="ARBA00022801"/>
    </source>
</evidence>
<dbReference type="InterPro" id="IPR000073">
    <property type="entry name" value="AB_hydrolase_1"/>
</dbReference>
<organism evidence="3 5">
    <name type="scientific">Capnocytophaga catalasegens</name>
    <dbReference type="NCBI Taxonomy" id="1004260"/>
    <lineage>
        <taxon>Bacteria</taxon>
        <taxon>Pseudomonadati</taxon>
        <taxon>Bacteroidota</taxon>
        <taxon>Flavobacteriia</taxon>
        <taxon>Flavobacteriales</taxon>
        <taxon>Flavobacteriaceae</taxon>
        <taxon>Capnocytophaga</taxon>
    </lineage>
</organism>
<dbReference type="Proteomes" id="UP001208692">
    <property type="component" value="Unassembled WGS sequence"/>
</dbReference>
<dbReference type="EMBL" id="BQKB01000013">
    <property type="protein sequence ID" value="GJM52479.1"/>
    <property type="molecule type" value="Genomic_DNA"/>
</dbReference>
<dbReference type="Pfam" id="PF00561">
    <property type="entry name" value="Abhydrolase_1"/>
    <property type="match status" value="1"/>
</dbReference>
<reference evidence="3 6" key="1">
    <citation type="submission" date="2021-11" db="EMBL/GenBank/DDBJ databases">
        <title>Draft genome sequence of Capnocytophaga sp. strain KC07075 isolated from cat oral cavity.</title>
        <authorList>
            <person name="Suzuki M."/>
            <person name="Imaoka K."/>
            <person name="Kimura M."/>
            <person name="Morikawa S."/>
            <person name="Maeda K."/>
        </authorList>
    </citation>
    <scope>NUCLEOTIDE SEQUENCE</scope>
    <source>
        <strain evidence="3">KC07075</strain>
        <strain evidence="4 6">KC07079</strain>
    </source>
</reference>
<dbReference type="PANTHER" id="PTHR43798:SF31">
    <property type="entry name" value="AB HYDROLASE SUPERFAMILY PROTEIN YCLE"/>
    <property type="match status" value="1"/>
</dbReference>
<dbReference type="EMBL" id="BQKA01000006">
    <property type="protein sequence ID" value="GJM49328.1"/>
    <property type="molecule type" value="Genomic_DNA"/>
</dbReference>
<keyword evidence="6" id="KW-1185">Reference proteome</keyword>
<evidence type="ECO:0000259" key="2">
    <source>
        <dbReference type="Pfam" id="PF00561"/>
    </source>
</evidence>
<accession>A0AAV5AUZ9</accession>
<proteinExistence type="predicted"/>
<keyword evidence="1 3" id="KW-0378">Hydrolase</keyword>
<dbReference type="InterPro" id="IPR050266">
    <property type="entry name" value="AB_hydrolase_sf"/>
</dbReference>
<dbReference type="Gene3D" id="3.40.50.1820">
    <property type="entry name" value="alpha/beta hydrolase"/>
    <property type="match status" value="1"/>
</dbReference>
<evidence type="ECO:0000313" key="6">
    <source>
        <dbReference type="Proteomes" id="UP001208692"/>
    </source>
</evidence>
<dbReference type="Proteomes" id="UP001207736">
    <property type="component" value="Unassembled WGS sequence"/>
</dbReference>
<dbReference type="GO" id="GO:0016020">
    <property type="term" value="C:membrane"/>
    <property type="evidence" value="ECO:0007669"/>
    <property type="project" value="TreeGrafter"/>
</dbReference>
<dbReference type="RefSeq" id="WP_264845919.1">
    <property type="nucleotide sequence ID" value="NZ_BPMA01000016.1"/>
</dbReference>
<protein>
    <submittedName>
        <fullName evidence="3">Alpha/beta hydrolase</fullName>
    </submittedName>
</protein>
<comment type="caution">
    <text evidence="3">The sequence shown here is derived from an EMBL/GenBank/DDBJ whole genome shotgun (WGS) entry which is preliminary data.</text>
</comment>
<dbReference type="SUPFAM" id="SSF53474">
    <property type="entry name" value="alpha/beta-Hydrolases"/>
    <property type="match status" value="1"/>
</dbReference>
<gene>
    <name evidence="3" type="ORF">RCZ15_03030</name>
    <name evidence="4" type="ORF">RCZ16_07960</name>
</gene>
<dbReference type="GO" id="GO:0016787">
    <property type="term" value="F:hydrolase activity"/>
    <property type="evidence" value="ECO:0007669"/>
    <property type="project" value="UniProtKB-KW"/>
</dbReference>
<dbReference type="AlphaFoldDB" id="A0AAV5AUZ9"/>
<evidence type="ECO:0000313" key="3">
    <source>
        <dbReference type="EMBL" id="GJM49328.1"/>
    </source>
</evidence>
<sequence>MKKTLFFCFLICFQNSIGQNFPFSVSKAGVTQQSIVFIPGLANSADIWRETIEHLHDSYTCYSLTMAGFATEKPNPNSSISFWTDQIARYIQEQNIQKPILVGHSLGGVIAMNLASDYPELFQKLIIIDAVPYFSGFSIFSFTSKRIKNCSSFTKKFISIPEKQFENQQYKAICKMTSNNEKINEILQWSLASDRETFAKLYCELTNSDLREKIKNIKIPTIVLLQTNFKYAKSILNSQYKNIQQATLVYVPKSTHYIMYDNFDWYINEIENFINHQ</sequence>
<evidence type="ECO:0000313" key="5">
    <source>
        <dbReference type="Proteomes" id="UP001207736"/>
    </source>
</evidence>
<dbReference type="InterPro" id="IPR029058">
    <property type="entry name" value="AB_hydrolase_fold"/>
</dbReference>
<feature type="domain" description="AB hydrolase-1" evidence="2">
    <location>
        <begin position="35"/>
        <end position="261"/>
    </location>
</feature>
<dbReference type="PANTHER" id="PTHR43798">
    <property type="entry name" value="MONOACYLGLYCEROL LIPASE"/>
    <property type="match status" value="1"/>
</dbReference>
<evidence type="ECO:0000313" key="4">
    <source>
        <dbReference type="EMBL" id="GJM52479.1"/>
    </source>
</evidence>